<keyword evidence="4" id="KW-0804">Transcription</keyword>
<name>A0AAW2RIP2_9LAMI</name>
<keyword evidence="5" id="KW-0539">Nucleus</keyword>
<comment type="subcellular location">
    <subcellularLocation>
        <location evidence="1">Nucleus</location>
    </subcellularLocation>
</comment>
<evidence type="ECO:0000256" key="3">
    <source>
        <dbReference type="ARBA" id="ARBA00023125"/>
    </source>
</evidence>
<feature type="region of interest" description="Disordered" evidence="6">
    <location>
        <begin position="1"/>
        <end position="23"/>
    </location>
</feature>
<dbReference type="EMBL" id="JACGWK010000001">
    <property type="protein sequence ID" value="KAL0380082.1"/>
    <property type="molecule type" value="Genomic_DNA"/>
</dbReference>
<gene>
    <name evidence="8" type="ORF">Sangu_0072500</name>
</gene>
<dbReference type="SUPFAM" id="SSF101936">
    <property type="entry name" value="DNA-binding pseudobarrel domain"/>
    <property type="match status" value="1"/>
</dbReference>
<dbReference type="PANTHER" id="PTHR31920">
    <property type="entry name" value="B3 DOMAIN-CONTAINING"/>
    <property type="match status" value="1"/>
</dbReference>
<keyword evidence="2" id="KW-0805">Transcription regulation</keyword>
<dbReference type="PROSITE" id="PS50863">
    <property type="entry name" value="B3"/>
    <property type="match status" value="1"/>
</dbReference>
<dbReference type="GO" id="GO:0005634">
    <property type="term" value="C:nucleus"/>
    <property type="evidence" value="ECO:0007669"/>
    <property type="project" value="UniProtKB-SubCell"/>
</dbReference>
<evidence type="ECO:0000256" key="4">
    <source>
        <dbReference type="ARBA" id="ARBA00023163"/>
    </source>
</evidence>
<sequence length="146" mass="16533">MGMAARAESKGKGKGERRRGRPKKTFSTIGAEFFKVFLPHLTSHHLMIPPDFVKKCHRIIKERVTLKDTNGKKWHVDVEKTAKGSVFLKNGWPSFVAHHCLTPGDFLLFHYDGNYSFIVKIFGTNGCKKEPPPPPTPTHVKIEPEI</sequence>
<evidence type="ECO:0000256" key="1">
    <source>
        <dbReference type="ARBA" id="ARBA00004123"/>
    </source>
</evidence>
<evidence type="ECO:0000259" key="7">
    <source>
        <dbReference type="PROSITE" id="PS50863"/>
    </source>
</evidence>
<dbReference type="InterPro" id="IPR015300">
    <property type="entry name" value="DNA-bd_pseudobarrel_sf"/>
</dbReference>
<reference evidence="8" key="1">
    <citation type="submission" date="2020-06" db="EMBL/GenBank/DDBJ databases">
        <authorList>
            <person name="Li T."/>
            <person name="Hu X."/>
            <person name="Zhang T."/>
            <person name="Song X."/>
            <person name="Zhang H."/>
            <person name="Dai N."/>
            <person name="Sheng W."/>
            <person name="Hou X."/>
            <person name="Wei L."/>
        </authorList>
    </citation>
    <scope>NUCLEOTIDE SEQUENCE</scope>
    <source>
        <strain evidence="8">G01</strain>
        <tissue evidence="8">Leaf</tissue>
    </source>
</reference>
<evidence type="ECO:0000256" key="6">
    <source>
        <dbReference type="SAM" id="MobiDB-lite"/>
    </source>
</evidence>
<evidence type="ECO:0000256" key="2">
    <source>
        <dbReference type="ARBA" id="ARBA00023015"/>
    </source>
</evidence>
<accession>A0AAW2RIP2</accession>
<dbReference type="Pfam" id="PF02362">
    <property type="entry name" value="B3"/>
    <property type="match status" value="1"/>
</dbReference>
<reference evidence="8" key="2">
    <citation type="journal article" date="2024" name="Plant">
        <title>Genomic evolution and insights into agronomic trait innovations of Sesamum species.</title>
        <authorList>
            <person name="Miao H."/>
            <person name="Wang L."/>
            <person name="Qu L."/>
            <person name="Liu H."/>
            <person name="Sun Y."/>
            <person name="Le M."/>
            <person name="Wang Q."/>
            <person name="Wei S."/>
            <person name="Zheng Y."/>
            <person name="Lin W."/>
            <person name="Duan Y."/>
            <person name="Cao H."/>
            <person name="Xiong S."/>
            <person name="Wang X."/>
            <person name="Wei L."/>
            <person name="Li C."/>
            <person name="Ma Q."/>
            <person name="Ju M."/>
            <person name="Zhao R."/>
            <person name="Li G."/>
            <person name="Mu C."/>
            <person name="Tian Q."/>
            <person name="Mei H."/>
            <person name="Zhang T."/>
            <person name="Gao T."/>
            <person name="Zhang H."/>
        </authorList>
    </citation>
    <scope>NUCLEOTIDE SEQUENCE</scope>
    <source>
        <strain evidence="8">G01</strain>
    </source>
</reference>
<dbReference type="AlphaFoldDB" id="A0AAW2RIP2"/>
<keyword evidence="3" id="KW-0238">DNA-binding</keyword>
<comment type="caution">
    <text evidence="8">The sequence shown here is derived from an EMBL/GenBank/DDBJ whole genome shotgun (WGS) entry which is preliminary data.</text>
</comment>
<protein>
    <recommendedName>
        <fullName evidence="7">TF-B3 domain-containing protein</fullName>
    </recommendedName>
</protein>
<dbReference type="Gene3D" id="2.40.330.10">
    <property type="entry name" value="DNA-binding pseudobarrel domain"/>
    <property type="match status" value="1"/>
</dbReference>
<organism evidence="8">
    <name type="scientific">Sesamum angustifolium</name>
    <dbReference type="NCBI Taxonomy" id="2727405"/>
    <lineage>
        <taxon>Eukaryota</taxon>
        <taxon>Viridiplantae</taxon>
        <taxon>Streptophyta</taxon>
        <taxon>Embryophyta</taxon>
        <taxon>Tracheophyta</taxon>
        <taxon>Spermatophyta</taxon>
        <taxon>Magnoliopsida</taxon>
        <taxon>eudicotyledons</taxon>
        <taxon>Gunneridae</taxon>
        <taxon>Pentapetalae</taxon>
        <taxon>asterids</taxon>
        <taxon>lamiids</taxon>
        <taxon>Lamiales</taxon>
        <taxon>Pedaliaceae</taxon>
        <taxon>Sesamum</taxon>
    </lineage>
</organism>
<evidence type="ECO:0000313" key="8">
    <source>
        <dbReference type="EMBL" id="KAL0380082.1"/>
    </source>
</evidence>
<proteinExistence type="predicted"/>
<dbReference type="GO" id="GO:0003677">
    <property type="term" value="F:DNA binding"/>
    <property type="evidence" value="ECO:0007669"/>
    <property type="project" value="UniProtKB-KW"/>
</dbReference>
<dbReference type="InterPro" id="IPR003340">
    <property type="entry name" value="B3_DNA-bd"/>
</dbReference>
<feature type="domain" description="TF-B3" evidence="7">
    <location>
        <begin position="31"/>
        <end position="125"/>
    </location>
</feature>
<dbReference type="PANTHER" id="PTHR31920:SF135">
    <property type="entry name" value="B3 DOMAIN-CONTAINING PROTEIN OS03G0621600-RELATED"/>
    <property type="match status" value="1"/>
</dbReference>
<dbReference type="CDD" id="cd10017">
    <property type="entry name" value="B3_DNA"/>
    <property type="match status" value="1"/>
</dbReference>
<dbReference type="SMART" id="SM01019">
    <property type="entry name" value="B3"/>
    <property type="match status" value="1"/>
</dbReference>
<evidence type="ECO:0000256" key="5">
    <source>
        <dbReference type="ARBA" id="ARBA00023242"/>
    </source>
</evidence>
<dbReference type="InterPro" id="IPR050655">
    <property type="entry name" value="Plant_B3_domain"/>
</dbReference>